<dbReference type="Gene3D" id="3.90.1310.10">
    <property type="entry name" value="Penicillin-binding protein 2a (Domain 2)"/>
    <property type="match status" value="1"/>
</dbReference>
<evidence type="ECO:0000313" key="7">
    <source>
        <dbReference type="Proteomes" id="UP000010482"/>
    </source>
</evidence>
<evidence type="ECO:0000256" key="1">
    <source>
        <dbReference type="ARBA" id="ARBA00004370"/>
    </source>
</evidence>
<accession>K9YX34</accession>
<dbReference type="EMBL" id="CP003944">
    <property type="protein sequence ID" value="AFZ50663.1"/>
    <property type="molecule type" value="Genomic_DNA"/>
</dbReference>
<dbReference type="RefSeq" id="WP_015229657.1">
    <property type="nucleotide sequence ID" value="NC_019780.1"/>
</dbReference>
<dbReference type="Proteomes" id="UP000010482">
    <property type="component" value="Chromosome"/>
</dbReference>
<keyword evidence="3" id="KW-0472">Membrane</keyword>
<comment type="subcellular location">
    <subcellularLocation>
        <location evidence="1">Membrane</location>
    </subcellularLocation>
</comment>
<dbReference type="InterPro" id="IPR050515">
    <property type="entry name" value="Beta-lactam/transpept"/>
</dbReference>
<dbReference type="InterPro" id="IPR001460">
    <property type="entry name" value="PCN-bd_Tpept"/>
</dbReference>
<dbReference type="PANTHER" id="PTHR30627">
    <property type="entry name" value="PEPTIDOGLYCAN D,D-TRANSPEPTIDASE"/>
    <property type="match status" value="1"/>
</dbReference>
<evidence type="ECO:0000259" key="5">
    <source>
        <dbReference type="Pfam" id="PF03717"/>
    </source>
</evidence>
<dbReference type="AlphaFoldDB" id="K9YX34"/>
<comment type="similarity">
    <text evidence="2">Belongs to the transpeptidase family.</text>
</comment>
<dbReference type="STRING" id="13035.Dacsa_2018"/>
<dbReference type="eggNOG" id="COG0768">
    <property type="taxonomic scope" value="Bacteria"/>
</dbReference>
<dbReference type="Gene3D" id="3.40.710.10">
    <property type="entry name" value="DD-peptidase/beta-lactamase superfamily"/>
    <property type="match status" value="1"/>
</dbReference>
<dbReference type="SUPFAM" id="SSF56519">
    <property type="entry name" value="Penicillin binding protein dimerisation domain"/>
    <property type="match status" value="1"/>
</dbReference>
<dbReference type="KEGG" id="dsl:Dacsa_2018"/>
<dbReference type="Pfam" id="PF03717">
    <property type="entry name" value="PBP_dimer"/>
    <property type="match status" value="1"/>
</dbReference>
<dbReference type="Gene3D" id="3.30.450.330">
    <property type="match status" value="1"/>
</dbReference>
<dbReference type="GO" id="GO:0005886">
    <property type="term" value="C:plasma membrane"/>
    <property type="evidence" value="ECO:0007669"/>
    <property type="project" value="TreeGrafter"/>
</dbReference>
<dbReference type="SUPFAM" id="SSF56601">
    <property type="entry name" value="beta-lactamase/transpeptidase-like"/>
    <property type="match status" value="1"/>
</dbReference>
<feature type="domain" description="Penicillin-binding protein dimerisation" evidence="5">
    <location>
        <begin position="58"/>
        <end position="169"/>
    </location>
</feature>
<proteinExistence type="inferred from homology"/>
<evidence type="ECO:0000259" key="4">
    <source>
        <dbReference type="Pfam" id="PF00905"/>
    </source>
</evidence>
<dbReference type="Pfam" id="PF00905">
    <property type="entry name" value="Transpeptidase"/>
    <property type="match status" value="1"/>
</dbReference>
<dbReference type="GO" id="GO:0071555">
    <property type="term" value="P:cell wall organization"/>
    <property type="evidence" value="ECO:0007669"/>
    <property type="project" value="TreeGrafter"/>
</dbReference>
<dbReference type="GO" id="GO:0051301">
    <property type="term" value="P:cell division"/>
    <property type="evidence" value="ECO:0007669"/>
    <property type="project" value="UniProtKB-KW"/>
</dbReference>
<evidence type="ECO:0000256" key="3">
    <source>
        <dbReference type="ARBA" id="ARBA00023136"/>
    </source>
</evidence>
<feature type="domain" description="Penicillin-binding protein transpeptidase" evidence="4">
    <location>
        <begin position="247"/>
        <end position="558"/>
    </location>
</feature>
<dbReference type="InterPro" id="IPR036138">
    <property type="entry name" value="PBP_dimer_sf"/>
</dbReference>
<name>K9YX34_DACS8</name>
<protein>
    <submittedName>
        <fullName evidence="6">Cell division protein FtsI/penicillin-binding protein 2</fullName>
    </submittedName>
</protein>
<keyword evidence="6" id="KW-0132">Cell division</keyword>
<keyword evidence="6" id="KW-0131">Cell cycle</keyword>
<dbReference type="InterPro" id="IPR012338">
    <property type="entry name" value="Beta-lactam/transpept-like"/>
</dbReference>
<gene>
    <name evidence="6" type="ORF">Dacsa_2018</name>
</gene>
<evidence type="ECO:0000313" key="6">
    <source>
        <dbReference type="EMBL" id="AFZ50663.1"/>
    </source>
</evidence>
<evidence type="ECO:0000256" key="2">
    <source>
        <dbReference type="ARBA" id="ARBA00007171"/>
    </source>
</evidence>
<organism evidence="6 7">
    <name type="scientific">Dactylococcopsis salina (strain PCC 8305)</name>
    <name type="common">Myxobactron salinum</name>
    <dbReference type="NCBI Taxonomy" id="13035"/>
    <lineage>
        <taxon>Bacteria</taxon>
        <taxon>Bacillati</taxon>
        <taxon>Cyanobacteriota</taxon>
        <taxon>Cyanophyceae</taxon>
        <taxon>Nodosilineales</taxon>
        <taxon>Cymatolegaceae</taxon>
        <taxon>Dactylococcopsis</taxon>
    </lineage>
</organism>
<dbReference type="PANTHER" id="PTHR30627:SF1">
    <property type="entry name" value="PEPTIDOGLYCAN D,D-TRANSPEPTIDASE FTSI"/>
    <property type="match status" value="1"/>
</dbReference>
<dbReference type="PATRIC" id="fig|13035.3.peg.2294"/>
<dbReference type="HOGENOM" id="CLU_009289_6_2_3"/>
<dbReference type="InterPro" id="IPR005311">
    <property type="entry name" value="PBP_dimer"/>
</dbReference>
<dbReference type="GO" id="GO:0008658">
    <property type="term" value="F:penicillin binding"/>
    <property type="evidence" value="ECO:0007669"/>
    <property type="project" value="InterPro"/>
</dbReference>
<keyword evidence="7" id="KW-1185">Reference proteome</keyword>
<reference evidence="6" key="1">
    <citation type="submission" date="2012-04" db="EMBL/GenBank/DDBJ databases">
        <title>Finished genome of Dactylococcopsis salina PCC 8305.</title>
        <authorList>
            <consortium name="US DOE Joint Genome Institute"/>
            <person name="Gugger M."/>
            <person name="Coursin T."/>
            <person name="Rippka R."/>
            <person name="Tandeau De Marsac N."/>
            <person name="Huntemann M."/>
            <person name="Wei C.-L."/>
            <person name="Han J."/>
            <person name="Detter J.C."/>
            <person name="Han C."/>
            <person name="Tapia R."/>
            <person name="Daligault H."/>
            <person name="Chen A."/>
            <person name="Krypides N."/>
            <person name="Mavromatis K."/>
            <person name="Markowitz V."/>
            <person name="Szeto E."/>
            <person name="Ivanova N."/>
            <person name="Ovchinnikova G."/>
            <person name="Pagani I."/>
            <person name="Pati A."/>
            <person name="Goodwin L."/>
            <person name="Peters L."/>
            <person name="Pitluck S."/>
            <person name="Woyke T."/>
            <person name="Kerfeld C."/>
        </authorList>
    </citation>
    <scope>NUCLEOTIDE SEQUENCE [LARGE SCALE GENOMIC DNA]</scope>
    <source>
        <strain evidence="6">PCC 8305</strain>
    </source>
</reference>
<sequence length="582" mass="65321">MMQKMSWEIRRLILIWLVLFLGSVGLGVRVYHLQIVKGEELQQKAERQQQSSLKSYIPRRSVIDSEGNVLAADRVVYTLYVHPALFSKPSEEVAEKLAKILEDISESELLQRFQQQPTGIRLRDYLTEELADKIRALGISGLDLNTDYERYYPYEKLAANVIGYVQQDDHQGKTGIEFTQQEKLTRLPRKLSAIKRTGQGEVLPISLPPEAVSFDERKLQLTINVSLQRLAHQALKKQMKAFNAKRGTIIVMDVNTGELLSLVTEPTFNPNQYFKYDLEDMRNWAVTDLYEPGSTFKPINVAIALEAGLITPQTKIYDPGKMKVGGWTIRNHDYFSNGGHGKIGIDEILQVSSNVGMIKIIERMSPQDYYNKLQQLGLEQRVGIDLMGETPGYIKPEFQFVNYPIEPATASFGQGFSLTPIKLAQLHSAIANGGYLVTPYVVKGLVNQNGEIFDQKAHPKKQVFSPQTTQQVLKMMESVVSEGSGENSKIPGYRLGGKTGTAQKASNGYYRNGKITSFVSIFPFKNPRYVVLAVVDEPRKPLAFGSTVAAPIVKEILEGLITIKGIPPTHPEEFNPKEEDKP</sequence>